<evidence type="ECO:0000313" key="2">
    <source>
        <dbReference type="Proteomes" id="UP000076128"/>
    </source>
</evidence>
<dbReference type="AlphaFoldDB" id="A0A161HBK5"/>
<gene>
    <name evidence="1" type="ORF">AKL17_0539</name>
</gene>
<proteinExistence type="predicted"/>
<dbReference type="OrthoDB" id="7951256at2"/>
<keyword evidence="2" id="KW-1185">Reference proteome</keyword>
<reference evidence="1 2" key="1">
    <citation type="submission" date="2015-09" db="EMBL/GenBank/DDBJ databases">
        <title>Complete genome sequence of Defluviimonas alba cai42t isolated from an oilfield in Xinjiang.</title>
        <authorList>
            <person name="Geng S."/>
            <person name="Pan X."/>
            <person name="Wu X."/>
        </authorList>
    </citation>
    <scope>NUCLEOTIDE SEQUENCE [LARGE SCALE GENOMIC DNA]</scope>
    <source>
        <strain evidence="2">cai42</strain>
    </source>
</reference>
<organism evidence="1 2">
    <name type="scientific">Frigidibacter mobilis</name>
    <dbReference type="NCBI Taxonomy" id="1335048"/>
    <lineage>
        <taxon>Bacteria</taxon>
        <taxon>Pseudomonadati</taxon>
        <taxon>Pseudomonadota</taxon>
        <taxon>Alphaproteobacteria</taxon>
        <taxon>Rhodobacterales</taxon>
        <taxon>Paracoccaceae</taxon>
        <taxon>Frigidibacter</taxon>
    </lineage>
</organism>
<dbReference type="Proteomes" id="UP000076128">
    <property type="component" value="Chromosome"/>
</dbReference>
<accession>A0A161HBK5</accession>
<name>A0A161HBK5_9RHOB</name>
<dbReference type="RefSeq" id="WP_066809456.1">
    <property type="nucleotide sequence ID" value="NZ_CP012661.1"/>
</dbReference>
<sequence length="79" mass="8733">MKMIRIEKYVDGTKQEQLSIPAGVLRVFAPLLPAEARRQLLAHGLDLDALLTDAGPAPAEQWLDVREGGVEKRVRITLS</sequence>
<protein>
    <submittedName>
        <fullName evidence="1">Uncharacterized protein</fullName>
    </submittedName>
</protein>
<evidence type="ECO:0000313" key="1">
    <source>
        <dbReference type="EMBL" id="AMY67799.1"/>
    </source>
</evidence>
<dbReference type="KEGG" id="daa:AKL17_0539"/>
<dbReference type="EMBL" id="CP012661">
    <property type="protein sequence ID" value="AMY67799.1"/>
    <property type="molecule type" value="Genomic_DNA"/>
</dbReference>